<sequence>MKTYRFTGGNTAPETFPVKGLIKAAEKGISQVGTGFISYPGELGHQGLREVIAQREMDREGVEVSPAYISLTNGSMQAVTLMAETFMKGPGDVVVTEELTYMGTIGAYKRLGAQLVGVPMDKNGMDLDKLEETLERLHENGTPPAFIYTIPTYHNPTGIVMPKERRLRLIDIARCFDTIVVEDNCYGDVHYEGEKPPAFYALDDDPRHIYICSLSKILGPGVRQGYFYARPPYLERILDRRYDGGCSLLSGSILAAYFKDNFWEHCKMTNALLKEKRDATIDALQRDLSGICSWTQPIGGLFIWIKFPDDVDQVELDALLAKRQFIHSPGRILHVEGKDIPYLRISFGAVPLDDISEGIAILADCIQAARRLKPAVSAI</sequence>
<dbReference type="CDD" id="cd00609">
    <property type="entry name" value="AAT_like"/>
    <property type="match status" value="1"/>
</dbReference>
<feature type="domain" description="Aminotransferase class I/classII large" evidence="5">
    <location>
        <begin position="17"/>
        <end position="356"/>
    </location>
</feature>
<evidence type="ECO:0000256" key="3">
    <source>
        <dbReference type="ARBA" id="ARBA00022679"/>
    </source>
</evidence>
<evidence type="ECO:0000313" key="6">
    <source>
        <dbReference type="EMBL" id="AWT60252.1"/>
    </source>
</evidence>
<dbReference type="Proteomes" id="UP000247465">
    <property type="component" value="Chromosome"/>
</dbReference>
<accession>A0A2Z4AQQ6</accession>
<name>A0A2Z4AQQ6_9BACT</name>
<dbReference type="KEGG" id="mtar:DF168_01455"/>
<dbReference type="AlphaFoldDB" id="A0A2Z4AQQ6"/>
<keyword evidence="4" id="KW-0663">Pyridoxal phosphate</keyword>
<dbReference type="InterPro" id="IPR015422">
    <property type="entry name" value="PyrdxlP-dep_Trfase_small"/>
</dbReference>
<organism evidence="6 7">
    <name type="scientific">Candidatus Moanibacter tarae</name>
    <dbReference type="NCBI Taxonomy" id="2200854"/>
    <lineage>
        <taxon>Bacteria</taxon>
        <taxon>Pseudomonadati</taxon>
        <taxon>Verrucomicrobiota</taxon>
        <taxon>Opitutia</taxon>
        <taxon>Puniceicoccales</taxon>
        <taxon>Puniceicoccales incertae sedis</taxon>
        <taxon>Candidatus Moanibacter</taxon>
    </lineage>
</organism>
<dbReference type="EC" id="2.6.1.39" evidence="6"/>
<keyword evidence="2 6" id="KW-0032">Aminotransferase</keyword>
<gene>
    <name evidence="6" type="primary">lysN_1</name>
    <name evidence="6" type="ORF">DF168_01455</name>
</gene>
<evidence type="ECO:0000256" key="2">
    <source>
        <dbReference type="ARBA" id="ARBA00022576"/>
    </source>
</evidence>
<dbReference type="InterPro" id="IPR050859">
    <property type="entry name" value="Class-I_PLP-dep_aminotransf"/>
</dbReference>
<evidence type="ECO:0000313" key="7">
    <source>
        <dbReference type="Proteomes" id="UP000247465"/>
    </source>
</evidence>
<dbReference type="GO" id="GO:0030170">
    <property type="term" value="F:pyridoxal phosphate binding"/>
    <property type="evidence" value="ECO:0007669"/>
    <property type="project" value="InterPro"/>
</dbReference>
<dbReference type="Gene3D" id="3.90.1150.10">
    <property type="entry name" value="Aspartate Aminotransferase, domain 1"/>
    <property type="match status" value="1"/>
</dbReference>
<dbReference type="EMBL" id="CP029803">
    <property type="protein sequence ID" value="AWT60252.1"/>
    <property type="molecule type" value="Genomic_DNA"/>
</dbReference>
<comment type="cofactor">
    <cofactor evidence="1">
        <name>pyridoxal 5'-phosphate</name>
        <dbReference type="ChEBI" id="CHEBI:597326"/>
    </cofactor>
</comment>
<dbReference type="GO" id="GO:0047536">
    <property type="term" value="F:2-aminoadipate transaminase activity"/>
    <property type="evidence" value="ECO:0007669"/>
    <property type="project" value="UniProtKB-EC"/>
</dbReference>
<dbReference type="PANTHER" id="PTHR42790">
    <property type="entry name" value="AMINOTRANSFERASE"/>
    <property type="match status" value="1"/>
</dbReference>
<dbReference type="Pfam" id="PF00155">
    <property type="entry name" value="Aminotran_1_2"/>
    <property type="match status" value="1"/>
</dbReference>
<keyword evidence="3 6" id="KW-0808">Transferase</keyword>
<reference evidence="6 7" key="1">
    <citation type="submission" date="2018-06" db="EMBL/GenBank/DDBJ databases">
        <title>Draft Genome Sequence of a Novel Marine Bacterium Related to the Verrucomicrobia.</title>
        <authorList>
            <person name="Vosseberg J."/>
            <person name="Martijn J."/>
            <person name="Ettema T.J.G."/>
        </authorList>
    </citation>
    <scope>NUCLEOTIDE SEQUENCE [LARGE SCALE GENOMIC DNA]</scope>
    <source>
        <strain evidence="6">TARA_B100001123</strain>
    </source>
</reference>
<dbReference type="InterPro" id="IPR004839">
    <property type="entry name" value="Aminotransferase_I/II_large"/>
</dbReference>
<proteinExistence type="predicted"/>
<dbReference type="SUPFAM" id="SSF53383">
    <property type="entry name" value="PLP-dependent transferases"/>
    <property type="match status" value="1"/>
</dbReference>
<dbReference type="GO" id="GO:1901605">
    <property type="term" value="P:alpha-amino acid metabolic process"/>
    <property type="evidence" value="ECO:0007669"/>
    <property type="project" value="TreeGrafter"/>
</dbReference>
<evidence type="ECO:0000256" key="4">
    <source>
        <dbReference type="ARBA" id="ARBA00022898"/>
    </source>
</evidence>
<dbReference type="InterPro" id="IPR015424">
    <property type="entry name" value="PyrdxlP-dep_Trfase"/>
</dbReference>
<evidence type="ECO:0000259" key="5">
    <source>
        <dbReference type="Pfam" id="PF00155"/>
    </source>
</evidence>
<protein>
    <submittedName>
        <fullName evidence="6">2-aminoadipate transaminase</fullName>
        <ecNumber evidence="6">2.6.1.39</ecNumber>
    </submittedName>
</protein>
<dbReference type="PANTHER" id="PTHR42790:SF19">
    <property type="entry name" value="KYNURENINE_ALPHA-AMINOADIPATE AMINOTRANSFERASE, MITOCHONDRIAL"/>
    <property type="match status" value="1"/>
</dbReference>
<dbReference type="Gene3D" id="3.40.640.10">
    <property type="entry name" value="Type I PLP-dependent aspartate aminotransferase-like (Major domain)"/>
    <property type="match status" value="1"/>
</dbReference>
<dbReference type="InterPro" id="IPR015421">
    <property type="entry name" value="PyrdxlP-dep_Trfase_major"/>
</dbReference>
<evidence type="ECO:0000256" key="1">
    <source>
        <dbReference type="ARBA" id="ARBA00001933"/>
    </source>
</evidence>